<evidence type="ECO:0000256" key="2">
    <source>
        <dbReference type="ARBA" id="ARBA00022982"/>
    </source>
</evidence>
<evidence type="ECO:0000259" key="4">
    <source>
        <dbReference type="PROSITE" id="PS51352"/>
    </source>
</evidence>
<accession>A0A6J7XR42</accession>
<dbReference type="PROSITE" id="PS00194">
    <property type="entry name" value="THIOREDOXIN_1"/>
    <property type="match status" value="1"/>
</dbReference>
<dbReference type="EMBL" id="LR797272">
    <property type="protein sequence ID" value="CAB4198097.1"/>
    <property type="molecule type" value="Genomic_DNA"/>
</dbReference>
<evidence type="ECO:0000256" key="1">
    <source>
        <dbReference type="ARBA" id="ARBA00022448"/>
    </source>
</evidence>
<dbReference type="InterPro" id="IPR017937">
    <property type="entry name" value="Thioredoxin_CS"/>
</dbReference>
<protein>
    <submittedName>
        <fullName evidence="9">TrxA Thiol-disulfide isomerase and thioredoxins</fullName>
    </submittedName>
</protein>
<keyword evidence="9" id="KW-0413">Isomerase</keyword>
<dbReference type="Gene3D" id="3.40.30.10">
    <property type="entry name" value="Glutaredoxin"/>
    <property type="match status" value="1"/>
</dbReference>
<organism evidence="9">
    <name type="scientific">uncultured Caudovirales phage</name>
    <dbReference type="NCBI Taxonomy" id="2100421"/>
    <lineage>
        <taxon>Viruses</taxon>
        <taxon>Duplodnaviria</taxon>
        <taxon>Heunggongvirae</taxon>
        <taxon>Uroviricota</taxon>
        <taxon>Caudoviricetes</taxon>
        <taxon>Peduoviridae</taxon>
        <taxon>Maltschvirus</taxon>
        <taxon>Maltschvirus maltsch</taxon>
    </lineage>
</organism>
<dbReference type="CDD" id="cd02947">
    <property type="entry name" value="TRX_family"/>
    <property type="match status" value="1"/>
</dbReference>
<evidence type="ECO:0000313" key="6">
    <source>
        <dbReference type="EMBL" id="CAB4181854.1"/>
    </source>
</evidence>
<dbReference type="EMBL" id="LR798454">
    <property type="protein sequence ID" value="CAB5238257.1"/>
    <property type="molecule type" value="Genomic_DNA"/>
</dbReference>
<keyword evidence="3" id="KW-1015">Disulfide bond</keyword>
<reference evidence="9" key="1">
    <citation type="submission" date="2020-05" db="EMBL/GenBank/DDBJ databases">
        <authorList>
            <person name="Chiriac C."/>
            <person name="Salcher M."/>
            <person name="Ghai R."/>
            <person name="Kavagutti S V."/>
        </authorList>
    </citation>
    <scope>NUCLEOTIDE SEQUENCE</scope>
</reference>
<name>A0A6J7XR42_9CAUD</name>
<evidence type="ECO:0000313" key="8">
    <source>
        <dbReference type="EMBL" id="CAB4211313.1"/>
    </source>
</evidence>
<evidence type="ECO:0000313" key="5">
    <source>
        <dbReference type="EMBL" id="CAB4171040.1"/>
    </source>
</evidence>
<dbReference type="EMBL" id="LR797375">
    <property type="protein sequence ID" value="CAB4211313.1"/>
    <property type="molecule type" value="Genomic_DNA"/>
</dbReference>
<keyword evidence="2" id="KW-0249">Electron transport</keyword>
<proteinExistence type="predicted"/>
<dbReference type="InterPro" id="IPR013766">
    <property type="entry name" value="Thioredoxin_domain"/>
</dbReference>
<dbReference type="EMBL" id="LR796861">
    <property type="protein sequence ID" value="CAB4171040.1"/>
    <property type="molecule type" value="Genomic_DNA"/>
</dbReference>
<keyword evidence="1" id="KW-0813">Transport</keyword>
<evidence type="ECO:0000256" key="3">
    <source>
        <dbReference type="ARBA" id="ARBA00023157"/>
    </source>
</evidence>
<dbReference type="GO" id="GO:0016853">
    <property type="term" value="F:isomerase activity"/>
    <property type="evidence" value="ECO:0007669"/>
    <property type="project" value="UniProtKB-KW"/>
</dbReference>
<gene>
    <name evidence="6" type="ORF">UFOVP1066_67</name>
    <name evidence="7" type="ORF">UFOVP1315_48</name>
    <name evidence="8" type="ORF">UFOVP1421_9</name>
    <name evidence="9" type="ORF">UFOVP1525_19</name>
    <name evidence="5" type="ORF">UFOVP909_204</name>
</gene>
<dbReference type="PROSITE" id="PS51352">
    <property type="entry name" value="THIOREDOXIN_2"/>
    <property type="match status" value="1"/>
</dbReference>
<dbReference type="Pfam" id="PF00085">
    <property type="entry name" value="Thioredoxin"/>
    <property type="match status" value="1"/>
</dbReference>
<dbReference type="InterPro" id="IPR036249">
    <property type="entry name" value="Thioredoxin-like_sf"/>
</dbReference>
<feature type="domain" description="Thioredoxin" evidence="4">
    <location>
        <begin position="1"/>
        <end position="83"/>
    </location>
</feature>
<dbReference type="EMBL" id="LR797019">
    <property type="protein sequence ID" value="CAB4181854.1"/>
    <property type="molecule type" value="Genomic_DNA"/>
</dbReference>
<dbReference type="SUPFAM" id="SSF52833">
    <property type="entry name" value="Thioredoxin-like"/>
    <property type="match status" value="1"/>
</dbReference>
<evidence type="ECO:0000313" key="7">
    <source>
        <dbReference type="EMBL" id="CAB4198097.1"/>
    </source>
</evidence>
<sequence length="83" mass="9588">MKLLKFYADWCGPCKGLTMVINGAKDKIDIPIEEYDIDNEMMMAQEYKVRSVPTMVLVDDKGKEIRRQVGMVTEEKLLEFLKG</sequence>
<dbReference type="PANTHER" id="PTHR45663">
    <property type="entry name" value="GEO12009P1"/>
    <property type="match status" value="1"/>
</dbReference>
<dbReference type="GO" id="GO:0015035">
    <property type="term" value="F:protein-disulfide reductase activity"/>
    <property type="evidence" value="ECO:0007669"/>
    <property type="project" value="TreeGrafter"/>
</dbReference>
<evidence type="ECO:0000313" key="9">
    <source>
        <dbReference type="EMBL" id="CAB5238257.1"/>
    </source>
</evidence>
<dbReference type="PANTHER" id="PTHR45663:SF11">
    <property type="entry name" value="GEO12009P1"/>
    <property type="match status" value="1"/>
</dbReference>